<dbReference type="EMBL" id="LT934114">
    <property type="protein sequence ID" value="VAH48398.1"/>
    <property type="molecule type" value="Genomic_DNA"/>
</dbReference>
<protein>
    <submittedName>
        <fullName evidence="1">Uncharacterized protein</fullName>
    </submittedName>
</protein>
<dbReference type="Proteomes" id="UP000324705">
    <property type="component" value="Chromosome 2B"/>
</dbReference>
<evidence type="ECO:0000313" key="2">
    <source>
        <dbReference type="Proteomes" id="UP000324705"/>
    </source>
</evidence>
<proteinExistence type="predicted"/>
<dbReference type="Gramene" id="TRITD2Bv1G161190.1">
    <property type="protein sequence ID" value="TRITD2Bv1G161190.1"/>
    <property type="gene ID" value="TRITD2Bv1G161190"/>
</dbReference>
<accession>A0A9R1PTG9</accession>
<dbReference type="AlphaFoldDB" id="A0A9R1PTG9"/>
<organism evidence="1 2">
    <name type="scientific">Triticum turgidum subsp. durum</name>
    <name type="common">Durum wheat</name>
    <name type="synonym">Triticum durum</name>
    <dbReference type="NCBI Taxonomy" id="4567"/>
    <lineage>
        <taxon>Eukaryota</taxon>
        <taxon>Viridiplantae</taxon>
        <taxon>Streptophyta</taxon>
        <taxon>Embryophyta</taxon>
        <taxon>Tracheophyta</taxon>
        <taxon>Spermatophyta</taxon>
        <taxon>Magnoliopsida</taxon>
        <taxon>Liliopsida</taxon>
        <taxon>Poales</taxon>
        <taxon>Poaceae</taxon>
        <taxon>BOP clade</taxon>
        <taxon>Pooideae</taxon>
        <taxon>Triticodae</taxon>
        <taxon>Triticeae</taxon>
        <taxon>Triticinae</taxon>
        <taxon>Triticum</taxon>
    </lineage>
</organism>
<name>A0A9R1PTG9_TRITD</name>
<sequence>MYDPFVSHVLELENYEHNQYGQHPFSSSTNDQRHMSSCFTGVFTVSGIIDSFVYHGQRAITKKRELGKFT</sequence>
<evidence type="ECO:0000313" key="1">
    <source>
        <dbReference type="EMBL" id="VAH48398.1"/>
    </source>
</evidence>
<gene>
    <name evidence="1" type="ORF">TRITD_2Bv1G161190</name>
</gene>
<keyword evidence="2" id="KW-1185">Reference proteome</keyword>
<reference evidence="1 2" key="1">
    <citation type="submission" date="2017-09" db="EMBL/GenBank/DDBJ databases">
        <authorList>
            <consortium name="International Durum Wheat Genome Sequencing Consortium (IDWGSC)"/>
            <person name="Milanesi L."/>
        </authorList>
    </citation>
    <scope>NUCLEOTIDE SEQUENCE [LARGE SCALE GENOMIC DNA]</scope>
    <source>
        <strain evidence="2">cv. Svevo</strain>
    </source>
</reference>